<gene>
    <name evidence="1" type="ORF">QR685DRAFT_422493</name>
</gene>
<feature type="non-terminal residue" evidence="1">
    <location>
        <position position="51"/>
    </location>
</feature>
<comment type="caution">
    <text evidence="1">The sequence shown here is derived from an EMBL/GenBank/DDBJ whole genome shotgun (WGS) entry which is preliminary data.</text>
</comment>
<dbReference type="Proteomes" id="UP001451303">
    <property type="component" value="Unassembled WGS sequence"/>
</dbReference>
<proteinExistence type="predicted"/>
<evidence type="ECO:0000313" key="2">
    <source>
        <dbReference type="Proteomes" id="UP001451303"/>
    </source>
</evidence>
<keyword evidence="2" id="KW-1185">Reference proteome</keyword>
<sequence length="51" mass="6089">PEPDRNNRRLWQTYGVDQTVAKHAPRTTHEKPHIRDGLNQTQQLPKFHFDL</sequence>
<name>A0ABR3DJK4_NEUIN</name>
<reference evidence="1 2" key="1">
    <citation type="submission" date="2023-09" db="EMBL/GenBank/DDBJ databases">
        <title>Multi-omics analysis of a traditional fermented food reveals byproduct-associated fungal strains for waste-to-food upcycling.</title>
        <authorList>
            <consortium name="Lawrence Berkeley National Laboratory"/>
            <person name="Rekdal V.M."/>
            <person name="Villalobos-Escobedo J.M."/>
            <person name="Rodriguez-Valeron N."/>
            <person name="Garcia M.O."/>
            <person name="Vasquez D.P."/>
            <person name="Damayanti I."/>
            <person name="Sorensen P.M."/>
            <person name="Baidoo E.E."/>
            <person name="De Carvalho A.C."/>
            <person name="Riley R."/>
            <person name="Lipzen A."/>
            <person name="He G."/>
            <person name="Yan M."/>
            <person name="Haridas S."/>
            <person name="Daum C."/>
            <person name="Yoshinaga Y."/>
            <person name="Ng V."/>
            <person name="Grigoriev I.V."/>
            <person name="Munk R."/>
            <person name="Nuraida L."/>
            <person name="Wijaya C.H."/>
            <person name="Morales P.-C."/>
            <person name="Keasling J.D."/>
        </authorList>
    </citation>
    <scope>NUCLEOTIDE SEQUENCE [LARGE SCALE GENOMIC DNA]</scope>
    <source>
        <strain evidence="1 2">FGSC 2613</strain>
    </source>
</reference>
<protein>
    <submittedName>
        <fullName evidence="1">Uncharacterized protein</fullName>
    </submittedName>
</protein>
<accession>A0ABR3DJK4</accession>
<organism evidence="1 2">
    <name type="scientific">Neurospora intermedia</name>
    <dbReference type="NCBI Taxonomy" id="5142"/>
    <lineage>
        <taxon>Eukaryota</taxon>
        <taxon>Fungi</taxon>
        <taxon>Dikarya</taxon>
        <taxon>Ascomycota</taxon>
        <taxon>Pezizomycotina</taxon>
        <taxon>Sordariomycetes</taxon>
        <taxon>Sordariomycetidae</taxon>
        <taxon>Sordariales</taxon>
        <taxon>Sordariaceae</taxon>
        <taxon>Neurospora</taxon>
    </lineage>
</organism>
<dbReference type="EMBL" id="JAVLET010000002">
    <property type="protein sequence ID" value="KAL0472855.1"/>
    <property type="molecule type" value="Genomic_DNA"/>
</dbReference>
<feature type="non-terminal residue" evidence="1">
    <location>
        <position position="1"/>
    </location>
</feature>
<evidence type="ECO:0000313" key="1">
    <source>
        <dbReference type="EMBL" id="KAL0472855.1"/>
    </source>
</evidence>